<comment type="caution">
    <text evidence="1">The sequence shown here is derived from an EMBL/GenBank/DDBJ whole genome shotgun (WGS) entry which is preliminary data.</text>
</comment>
<name>A0ABU5F235_9BACT</name>
<evidence type="ECO:0008006" key="3">
    <source>
        <dbReference type="Google" id="ProtNLM"/>
    </source>
</evidence>
<dbReference type="EMBL" id="JAXBLV010000198">
    <property type="protein sequence ID" value="MDY3561648.1"/>
    <property type="molecule type" value="Genomic_DNA"/>
</dbReference>
<gene>
    <name evidence="1" type="ORF">R5W23_002928</name>
</gene>
<evidence type="ECO:0000313" key="2">
    <source>
        <dbReference type="Proteomes" id="UP001272242"/>
    </source>
</evidence>
<accession>A0ABU5F235</accession>
<protein>
    <recommendedName>
        <fullName evidence="3">HNH endonuclease</fullName>
    </recommendedName>
</protein>
<keyword evidence="2" id="KW-1185">Reference proteome</keyword>
<dbReference type="RefSeq" id="WP_320688022.1">
    <property type="nucleotide sequence ID" value="NZ_JAXBLV010000198.1"/>
</dbReference>
<proteinExistence type="predicted"/>
<dbReference type="Proteomes" id="UP001272242">
    <property type="component" value="Unassembled WGS sequence"/>
</dbReference>
<evidence type="ECO:0000313" key="1">
    <source>
        <dbReference type="EMBL" id="MDY3561648.1"/>
    </source>
</evidence>
<organism evidence="1 2">
    <name type="scientific">Gemmata algarum</name>
    <dbReference type="NCBI Taxonomy" id="2975278"/>
    <lineage>
        <taxon>Bacteria</taxon>
        <taxon>Pseudomonadati</taxon>
        <taxon>Planctomycetota</taxon>
        <taxon>Planctomycetia</taxon>
        <taxon>Gemmatales</taxon>
        <taxon>Gemmataceae</taxon>
        <taxon>Gemmata</taxon>
    </lineage>
</organism>
<reference evidence="2" key="1">
    <citation type="journal article" date="2023" name="Mar. Drugs">
        <title>Gemmata algarum, a Novel Planctomycete Isolated from an Algal Mat, Displays Antimicrobial Activity.</title>
        <authorList>
            <person name="Kumar G."/>
            <person name="Kallscheuer N."/>
            <person name="Kashif M."/>
            <person name="Ahamad S."/>
            <person name="Jagadeeshwari U."/>
            <person name="Pannikurungottu S."/>
            <person name="Haufschild T."/>
            <person name="Kabuu M."/>
            <person name="Sasikala C."/>
            <person name="Jogler C."/>
            <person name="Ramana C."/>
        </authorList>
    </citation>
    <scope>NUCLEOTIDE SEQUENCE [LARGE SCALE GENOMIC DNA]</scope>
    <source>
        <strain evidence="2">JC673</strain>
    </source>
</reference>
<sequence length="119" mass="13546">MGRRAKREQRKAERRAAEEAEAARIAEQNASYFATWRAEILAQTCPTCGRRAVAQYFYGLPHFTPELNALLDDGLIVLGGCDYAPDEPLWVCRSCKRTWGRADDLVQLIRVRRSLQHPA</sequence>